<organism evidence="1 2">
    <name type="scientific">Rhodocytophaga aerolata</name>
    <dbReference type="NCBI Taxonomy" id="455078"/>
    <lineage>
        <taxon>Bacteria</taxon>
        <taxon>Pseudomonadati</taxon>
        <taxon>Bacteroidota</taxon>
        <taxon>Cytophagia</taxon>
        <taxon>Cytophagales</taxon>
        <taxon>Rhodocytophagaceae</taxon>
        <taxon>Rhodocytophaga</taxon>
    </lineage>
</organism>
<gene>
    <name evidence="1" type="ORF">Q0590_24890</name>
</gene>
<reference evidence="1" key="1">
    <citation type="submission" date="2023-07" db="EMBL/GenBank/DDBJ databases">
        <title>The genome sequence of Rhodocytophaga aerolata KACC 12507.</title>
        <authorList>
            <person name="Zhang X."/>
        </authorList>
    </citation>
    <scope>NUCLEOTIDE SEQUENCE</scope>
    <source>
        <strain evidence="1">KACC 12507</strain>
    </source>
</reference>
<sequence>MDKPKYSPKQITLYRTNEFKTRLALKNYFKEYNLSCSDLKDEIRGQTKDAMFEIYSDYCLKNKVTTDLTYLLPITHSNIGYLCTGKKNRERNSHNIIPRLMKAGLVLSKRKIQHKFTDELINCIELKLNPKFVLFKVEKKDAPMSLSVDNLDFLVDKLVDKFGASGKRQNKAPFKITMTDLIEAHLRYHP</sequence>
<comment type="caution">
    <text evidence="1">The sequence shown here is derived from an EMBL/GenBank/DDBJ whole genome shotgun (WGS) entry which is preliminary data.</text>
</comment>
<keyword evidence="2" id="KW-1185">Reference proteome</keyword>
<dbReference type="EMBL" id="JAUKPO010000020">
    <property type="protein sequence ID" value="MDO1449537.1"/>
    <property type="molecule type" value="Genomic_DNA"/>
</dbReference>
<evidence type="ECO:0000313" key="1">
    <source>
        <dbReference type="EMBL" id="MDO1449537.1"/>
    </source>
</evidence>
<evidence type="ECO:0000313" key="2">
    <source>
        <dbReference type="Proteomes" id="UP001168528"/>
    </source>
</evidence>
<name>A0ABT8RBP5_9BACT</name>
<dbReference type="Proteomes" id="UP001168528">
    <property type="component" value="Unassembled WGS sequence"/>
</dbReference>
<proteinExistence type="predicted"/>
<dbReference type="RefSeq" id="WP_302040341.1">
    <property type="nucleotide sequence ID" value="NZ_JAUKPO010000020.1"/>
</dbReference>
<protein>
    <submittedName>
        <fullName evidence="1">Uncharacterized protein</fullName>
    </submittedName>
</protein>
<accession>A0ABT8RBP5</accession>